<keyword evidence="2" id="KW-1185">Reference proteome</keyword>
<dbReference type="AlphaFoldDB" id="A0A9J5YED1"/>
<proteinExistence type="predicted"/>
<accession>A0A9J5YED1</accession>
<dbReference type="OrthoDB" id="424543at2759"/>
<sequence length="109" mass="12865">MKVAYCSKEEVKVIGDRVDSCYESAQPNKDINKVISQIHIGPSKPNKSNKARSLQRRRCTNILAGKCEMLTMDYFRRGRGRLKKYHRNVIRKEMTQFQFIKDMILDRRV</sequence>
<dbReference type="Proteomes" id="UP000824120">
    <property type="component" value="Chromosome 6"/>
</dbReference>
<comment type="caution">
    <text evidence="1">The sequence shown here is derived from an EMBL/GenBank/DDBJ whole genome shotgun (WGS) entry which is preliminary data.</text>
</comment>
<gene>
    <name evidence="1" type="ORF">H5410_029948</name>
</gene>
<evidence type="ECO:0000313" key="1">
    <source>
        <dbReference type="EMBL" id="KAG5598578.1"/>
    </source>
</evidence>
<dbReference type="EMBL" id="JACXVP010000006">
    <property type="protein sequence ID" value="KAG5598578.1"/>
    <property type="molecule type" value="Genomic_DNA"/>
</dbReference>
<organism evidence="1 2">
    <name type="scientific">Solanum commersonii</name>
    <name type="common">Commerson's wild potato</name>
    <name type="synonym">Commerson's nightshade</name>
    <dbReference type="NCBI Taxonomy" id="4109"/>
    <lineage>
        <taxon>Eukaryota</taxon>
        <taxon>Viridiplantae</taxon>
        <taxon>Streptophyta</taxon>
        <taxon>Embryophyta</taxon>
        <taxon>Tracheophyta</taxon>
        <taxon>Spermatophyta</taxon>
        <taxon>Magnoliopsida</taxon>
        <taxon>eudicotyledons</taxon>
        <taxon>Gunneridae</taxon>
        <taxon>Pentapetalae</taxon>
        <taxon>asterids</taxon>
        <taxon>lamiids</taxon>
        <taxon>Solanales</taxon>
        <taxon>Solanaceae</taxon>
        <taxon>Solanoideae</taxon>
        <taxon>Solaneae</taxon>
        <taxon>Solanum</taxon>
    </lineage>
</organism>
<name>A0A9J5YED1_SOLCO</name>
<protein>
    <submittedName>
        <fullName evidence="1">Uncharacterized protein</fullName>
    </submittedName>
</protein>
<evidence type="ECO:0000313" key="2">
    <source>
        <dbReference type="Proteomes" id="UP000824120"/>
    </source>
</evidence>
<reference evidence="1 2" key="1">
    <citation type="submission" date="2020-09" db="EMBL/GenBank/DDBJ databases">
        <title>De no assembly of potato wild relative species, Solanum commersonii.</title>
        <authorList>
            <person name="Cho K."/>
        </authorList>
    </citation>
    <scope>NUCLEOTIDE SEQUENCE [LARGE SCALE GENOMIC DNA]</scope>
    <source>
        <strain evidence="1">LZ3.2</strain>
        <tissue evidence="1">Leaf</tissue>
    </source>
</reference>